<protein>
    <submittedName>
        <fullName evidence="2">Uncharacterized protein</fullName>
    </submittedName>
</protein>
<reference evidence="3" key="1">
    <citation type="journal article" date="2019" name="Int. J. Syst. Evol. Microbiol.">
        <title>The Global Catalogue of Microorganisms (GCM) 10K type strain sequencing project: providing services to taxonomists for standard genome sequencing and annotation.</title>
        <authorList>
            <consortium name="The Broad Institute Genomics Platform"/>
            <consortium name="The Broad Institute Genome Sequencing Center for Infectious Disease"/>
            <person name="Wu L."/>
            <person name="Ma J."/>
        </authorList>
    </citation>
    <scope>NUCLEOTIDE SEQUENCE [LARGE SCALE GENOMIC DNA]</scope>
    <source>
        <strain evidence="3">JCM 6833</strain>
    </source>
</reference>
<evidence type="ECO:0000313" key="2">
    <source>
        <dbReference type="EMBL" id="GAA2621864.1"/>
    </source>
</evidence>
<keyword evidence="3" id="KW-1185">Reference proteome</keyword>
<evidence type="ECO:0000313" key="3">
    <source>
        <dbReference type="Proteomes" id="UP001501509"/>
    </source>
</evidence>
<name>A0ABP6CQG0_9ACTN</name>
<gene>
    <name evidence="2" type="ORF">GCM10010411_67350</name>
</gene>
<feature type="region of interest" description="Disordered" evidence="1">
    <location>
        <begin position="1"/>
        <end position="20"/>
    </location>
</feature>
<dbReference type="EMBL" id="BAAATD010000010">
    <property type="protein sequence ID" value="GAA2621864.1"/>
    <property type="molecule type" value="Genomic_DNA"/>
</dbReference>
<dbReference type="Proteomes" id="UP001501509">
    <property type="component" value="Unassembled WGS sequence"/>
</dbReference>
<organism evidence="2 3">
    <name type="scientific">Actinomadura fulvescens</name>
    <dbReference type="NCBI Taxonomy" id="46160"/>
    <lineage>
        <taxon>Bacteria</taxon>
        <taxon>Bacillati</taxon>
        <taxon>Actinomycetota</taxon>
        <taxon>Actinomycetes</taxon>
        <taxon>Streptosporangiales</taxon>
        <taxon>Thermomonosporaceae</taxon>
        <taxon>Actinomadura</taxon>
    </lineage>
</organism>
<sequence>MGGSPDGDSPTLRRDRQTGDLMMQGYTVDDATRDQLLSASGKETVPVGETLIRFPADMLDLLPEVRDGRDTEPR</sequence>
<proteinExistence type="predicted"/>
<comment type="caution">
    <text evidence="2">The sequence shown here is derived from an EMBL/GenBank/DDBJ whole genome shotgun (WGS) entry which is preliminary data.</text>
</comment>
<accession>A0ABP6CQG0</accession>
<evidence type="ECO:0000256" key="1">
    <source>
        <dbReference type="SAM" id="MobiDB-lite"/>
    </source>
</evidence>